<dbReference type="eggNOG" id="COG1734">
    <property type="taxonomic scope" value="Bacteria"/>
</dbReference>
<dbReference type="STRING" id="246197.MXAN_7086"/>
<dbReference type="EnsemblBacteria" id="ABF90286">
    <property type="protein sequence ID" value="ABF90286"/>
    <property type="gene ID" value="MXAN_7086"/>
</dbReference>
<evidence type="ECO:0000313" key="6">
    <source>
        <dbReference type="EMBL" id="ABF90286.1"/>
    </source>
</evidence>
<accession>Q1CWM4</accession>
<keyword evidence="7" id="KW-1185">Reference proteome</keyword>
<keyword evidence="2" id="KW-0863">Zinc-finger</keyword>
<keyword evidence="3" id="KW-0862">Zinc</keyword>
<organism evidence="6 7">
    <name type="scientific">Myxococcus xanthus (strain DK1622)</name>
    <dbReference type="NCBI Taxonomy" id="246197"/>
    <lineage>
        <taxon>Bacteria</taxon>
        <taxon>Pseudomonadati</taxon>
        <taxon>Myxococcota</taxon>
        <taxon>Myxococcia</taxon>
        <taxon>Myxococcales</taxon>
        <taxon>Cystobacterineae</taxon>
        <taxon>Myxococcaceae</taxon>
        <taxon>Myxococcus</taxon>
    </lineage>
</organism>
<protein>
    <submittedName>
        <fullName evidence="6">Conserved domain protein</fullName>
    </submittedName>
</protein>
<dbReference type="PANTHER" id="PTHR33823:SF4">
    <property type="entry name" value="GENERAL STRESS PROTEIN 16O"/>
    <property type="match status" value="1"/>
</dbReference>
<name>Q1CWM4_MYXXD</name>
<dbReference type="HOGENOM" id="CLU_043144_6_0_7"/>
<dbReference type="GO" id="GO:0008270">
    <property type="term" value="F:zinc ion binding"/>
    <property type="evidence" value="ECO:0007669"/>
    <property type="project" value="UniProtKB-KW"/>
</dbReference>
<dbReference type="SUPFAM" id="SSF57716">
    <property type="entry name" value="Glucocorticoid receptor-like (DNA-binding domain)"/>
    <property type="match status" value="1"/>
</dbReference>
<feature type="domain" description="Zinc finger DksA/TraR C4-type" evidence="5">
    <location>
        <begin position="67"/>
        <end position="98"/>
    </location>
</feature>
<sequence length="101" mass="11272">MGPEWPGWPQWETNMELLAREAQEALRQRSHRLRARASLGVGGLSFTQAEAQELRDIEEALTRIAHGEFGRCARCGGAIGRHRLRAVPEARHCLTCAALAR</sequence>
<evidence type="ECO:0000256" key="1">
    <source>
        <dbReference type="ARBA" id="ARBA00022723"/>
    </source>
</evidence>
<dbReference type="AlphaFoldDB" id="Q1CWM4"/>
<dbReference type="OrthoDB" id="9803742at2"/>
<feature type="zinc finger region" description="dksA C4-type" evidence="4">
    <location>
        <begin position="72"/>
        <end position="96"/>
    </location>
</feature>
<dbReference type="PROSITE" id="PS51128">
    <property type="entry name" value="ZF_DKSA_2"/>
    <property type="match status" value="1"/>
</dbReference>
<evidence type="ECO:0000256" key="2">
    <source>
        <dbReference type="ARBA" id="ARBA00022771"/>
    </source>
</evidence>
<dbReference type="KEGG" id="mxa:MXAN_7086"/>
<dbReference type="Gene3D" id="1.20.120.910">
    <property type="entry name" value="DksA, coiled-coil domain"/>
    <property type="match status" value="1"/>
</dbReference>
<evidence type="ECO:0000256" key="4">
    <source>
        <dbReference type="PROSITE-ProRule" id="PRU00510"/>
    </source>
</evidence>
<evidence type="ECO:0000256" key="3">
    <source>
        <dbReference type="ARBA" id="ARBA00022833"/>
    </source>
</evidence>
<evidence type="ECO:0000259" key="5">
    <source>
        <dbReference type="Pfam" id="PF01258"/>
    </source>
</evidence>
<dbReference type="Pfam" id="PF01258">
    <property type="entry name" value="zf-dskA_traR"/>
    <property type="match status" value="1"/>
</dbReference>
<gene>
    <name evidence="6" type="ordered locus">MXAN_7086</name>
</gene>
<dbReference type="Proteomes" id="UP000002402">
    <property type="component" value="Chromosome"/>
</dbReference>
<evidence type="ECO:0000313" key="7">
    <source>
        <dbReference type="Proteomes" id="UP000002402"/>
    </source>
</evidence>
<dbReference type="PANTHER" id="PTHR33823">
    <property type="entry name" value="RNA POLYMERASE-BINDING TRANSCRIPTION FACTOR DKSA-RELATED"/>
    <property type="match status" value="1"/>
</dbReference>
<dbReference type="EMBL" id="CP000113">
    <property type="protein sequence ID" value="ABF90286.1"/>
    <property type="molecule type" value="Genomic_DNA"/>
</dbReference>
<dbReference type="InterPro" id="IPR000962">
    <property type="entry name" value="Znf_DskA_TraR"/>
</dbReference>
<reference evidence="6 7" key="1">
    <citation type="journal article" date="2006" name="Proc. Natl. Acad. Sci. U.S.A.">
        <title>Evolution of sensory complexity recorded in a myxobacterial genome.</title>
        <authorList>
            <person name="Goldman B.S."/>
            <person name="Nierman W.C."/>
            <person name="Kaiser D."/>
            <person name="Slater S.C."/>
            <person name="Durkin A.S."/>
            <person name="Eisen J.A."/>
            <person name="Ronning C.M."/>
            <person name="Barbazuk W.B."/>
            <person name="Blanchard M."/>
            <person name="Field C."/>
            <person name="Halling C."/>
            <person name="Hinkle G."/>
            <person name="Iartchuk O."/>
            <person name="Kim H.S."/>
            <person name="Mackenzie C."/>
            <person name="Madupu R."/>
            <person name="Miller N."/>
            <person name="Shvartsbeyn A."/>
            <person name="Sullivan S.A."/>
            <person name="Vaudin M."/>
            <person name="Wiegand R."/>
            <person name="Kaplan H.B."/>
        </authorList>
    </citation>
    <scope>NUCLEOTIDE SEQUENCE [LARGE SCALE GENOMIC DNA]</scope>
    <source>
        <strain evidence="7">DK1622</strain>
    </source>
</reference>
<proteinExistence type="predicted"/>
<keyword evidence="1" id="KW-0479">Metal-binding</keyword>